<dbReference type="AlphaFoldDB" id="A0AB39PZN0"/>
<protein>
    <submittedName>
        <fullName evidence="2">Uncharacterized protein</fullName>
    </submittedName>
</protein>
<keyword evidence="1" id="KW-0812">Transmembrane</keyword>
<dbReference type="RefSeq" id="WP_369168980.1">
    <property type="nucleotide sequence ID" value="NZ_CP163439.1"/>
</dbReference>
<gene>
    <name evidence="2" type="ORF">AB5J49_14115</name>
</gene>
<reference evidence="2" key="1">
    <citation type="submission" date="2024-07" db="EMBL/GenBank/DDBJ databases">
        <authorList>
            <person name="Yu S.T."/>
        </authorList>
    </citation>
    <scope>NUCLEOTIDE SEQUENCE</scope>
    <source>
        <strain evidence="2">R28</strain>
    </source>
</reference>
<proteinExistence type="predicted"/>
<sequence length="70" mass="7740">MAQAVDHRPGGNTVTFQLPVLFAAVVFLAVYVGVVLPAVWSRRPARRTAALKVLTQLLGALRGWTRRRSR</sequence>
<organism evidence="2">
    <name type="scientific">Streptomyces sp. R28</name>
    <dbReference type="NCBI Taxonomy" id="3238628"/>
    <lineage>
        <taxon>Bacteria</taxon>
        <taxon>Bacillati</taxon>
        <taxon>Actinomycetota</taxon>
        <taxon>Actinomycetes</taxon>
        <taxon>Kitasatosporales</taxon>
        <taxon>Streptomycetaceae</taxon>
        <taxon>Streptomyces</taxon>
    </lineage>
</organism>
<dbReference type="EMBL" id="CP163439">
    <property type="protein sequence ID" value="XDQ34384.1"/>
    <property type="molecule type" value="Genomic_DNA"/>
</dbReference>
<evidence type="ECO:0000256" key="1">
    <source>
        <dbReference type="SAM" id="Phobius"/>
    </source>
</evidence>
<keyword evidence="1" id="KW-0472">Membrane</keyword>
<name>A0AB39PZN0_9ACTN</name>
<accession>A0AB39PZN0</accession>
<feature type="transmembrane region" description="Helical" evidence="1">
    <location>
        <begin position="20"/>
        <end position="40"/>
    </location>
</feature>
<keyword evidence="1" id="KW-1133">Transmembrane helix</keyword>
<evidence type="ECO:0000313" key="2">
    <source>
        <dbReference type="EMBL" id="XDQ34384.1"/>
    </source>
</evidence>